<dbReference type="OrthoDB" id="6264899at2759"/>
<evidence type="ECO:0000256" key="2">
    <source>
        <dbReference type="SAM" id="MobiDB-lite"/>
    </source>
</evidence>
<evidence type="ECO:0000313" key="6">
    <source>
        <dbReference type="Proteomes" id="UP000011087"/>
    </source>
</evidence>
<organism evidence="4">
    <name type="scientific">Guillardia theta (strain CCMP2712)</name>
    <name type="common">Cryptophyte</name>
    <dbReference type="NCBI Taxonomy" id="905079"/>
    <lineage>
        <taxon>Eukaryota</taxon>
        <taxon>Cryptophyceae</taxon>
        <taxon>Pyrenomonadales</taxon>
        <taxon>Geminigeraceae</taxon>
        <taxon>Guillardia</taxon>
    </lineage>
</organism>
<dbReference type="PROSITE" id="PS50106">
    <property type="entry name" value="PDZ"/>
    <property type="match status" value="1"/>
</dbReference>
<feature type="coiled-coil region" evidence="1">
    <location>
        <begin position="843"/>
        <end position="870"/>
    </location>
</feature>
<evidence type="ECO:0000259" key="3">
    <source>
        <dbReference type="PROSITE" id="PS50106"/>
    </source>
</evidence>
<dbReference type="AlphaFoldDB" id="L1K184"/>
<dbReference type="InterPro" id="IPR001478">
    <property type="entry name" value="PDZ"/>
</dbReference>
<dbReference type="Proteomes" id="UP000011087">
    <property type="component" value="Unassembled WGS sequence"/>
</dbReference>
<dbReference type="KEGG" id="gtt:GUITHDRAFT_160841"/>
<accession>L1K184</accession>
<dbReference type="SUPFAM" id="SSF50156">
    <property type="entry name" value="PDZ domain-like"/>
    <property type="match status" value="1"/>
</dbReference>
<reference evidence="5" key="3">
    <citation type="submission" date="2016-03" db="UniProtKB">
        <authorList>
            <consortium name="EnsemblProtists"/>
        </authorList>
    </citation>
    <scope>IDENTIFICATION</scope>
</reference>
<feature type="coiled-coil region" evidence="1">
    <location>
        <begin position="520"/>
        <end position="587"/>
    </location>
</feature>
<keyword evidence="1" id="KW-0175">Coiled coil</keyword>
<keyword evidence="6" id="KW-1185">Reference proteome</keyword>
<feature type="compositionally biased region" description="Basic and acidic residues" evidence="2">
    <location>
        <begin position="715"/>
        <end position="729"/>
    </location>
</feature>
<dbReference type="GeneID" id="17310738"/>
<dbReference type="RefSeq" id="XP_005841195.1">
    <property type="nucleotide sequence ID" value="XM_005841138.1"/>
</dbReference>
<feature type="coiled-coil region" evidence="1">
    <location>
        <begin position="249"/>
        <end position="491"/>
    </location>
</feature>
<dbReference type="Pfam" id="PF00595">
    <property type="entry name" value="PDZ"/>
    <property type="match status" value="1"/>
</dbReference>
<gene>
    <name evidence="4" type="ORF">GUITHDRAFT_160841</name>
</gene>
<evidence type="ECO:0000313" key="4">
    <source>
        <dbReference type="EMBL" id="EKX54215.1"/>
    </source>
</evidence>
<dbReference type="PaxDb" id="55529-EKX54215"/>
<dbReference type="OMA" id="LESEERX"/>
<protein>
    <recommendedName>
        <fullName evidence="3">PDZ domain-containing protein</fullName>
    </recommendedName>
</protein>
<feature type="region of interest" description="Disordered" evidence="2">
    <location>
        <begin position="703"/>
        <end position="754"/>
    </location>
</feature>
<reference evidence="6" key="2">
    <citation type="submission" date="2012-11" db="EMBL/GenBank/DDBJ databases">
        <authorList>
            <person name="Kuo A."/>
            <person name="Curtis B.A."/>
            <person name="Tanifuji G."/>
            <person name="Burki F."/>
            <person name="Gruber A."/>
            <person name="Irimia M."/>
            <person name="Maruyama S."/>
            <person name="Arias M.C."/>
            <person name="Ball S.G."/>
            <person name="Gile G.H."/>
            <person name="Hirakawa Y."/>
            <person name="Hopkins J.F."/>
            <person name="Rensing S.A."/>
            <person name="Schmutz J."/>
            <person name="Symeonidi A."/>
            <person name="Elias M."/>
            <person name="Eveleigh R.J."/>
            <person name="Herman E.K."/>
            <person name="Klute M.J."/>
            <person name="Nakayama T."/>
            <person name="Obornik M."/>
            <person name="Reyes-Prieto A."/>
            <person name="Armbrust E.V."/>
            <person name="Aves S.J."/>
            <person name="Beiko R.G."/>
            <person name="Coutinho P."/>
            <person name="Dacks J.B."/>
            <person name="Durnford D.G."/>
            <person name="Fast N.M."/>
            <person name="Green B.R."/>
            <person name="Grisdale C."/>
            <person name="Hempe F."/>
            <person name="Henrissat B."/>
            <person name="Hoppner M.P."/>
            <person name="Ishida K.-I."/>
            <person name="Kim E."/>
            <person name="Koreny L."/>
            <person name="Kroth P.G."/>
            <person name="Liu Y."/>
            <person name="Malik S.-B."/>
            <person name="Maier U.G."/>
            <person name="McRose D."/>
            <person name="Mock T."/>
            <person name="Neilson J.A."/>
            <person name="Onodera N.T."/>
            <person name="Poole A.M."/>
            <person name="Pritham E.J."/>
            <person name="Richards T.A."/>
            <person name="Rocap G."/>
            <person name="Roy S.W."/>
            <person name="Sarai C."/>
            <person name="Schaack S."/>
            <person name="Shirato S."/>
            <person name="Slamovits C.H."/>
            <person name="Spencer D.F."/>
            <person name="Suzuki S."/>
            <person name="Worden A.Z."/>
            <person name="Zauner S."/>
            <person name="Barry K."/>
            <person name="Bell C."/>
            <person name="Bharti A.K."/>
            <person name="Crow J.A."/>
            <person name="Grimwood J."/>
            <person name="Kramer R."/>
            <person name="Lindquist E."/>
            <person name="Lucas S."/>
            <person name="Salamov A."/>
            <person name="McFadden G.I."/>
            <person name="Lane C.E."/>
            <person name="Keeling P.J."/>
            <person name="Gray M.W."/>
            <person name="Grigoriev I.V."/>
            <person name="Archibald J.M."/>
        </authorList>
    </citation>
    <scope>NUCLEOTIDE SEQUENCE</scope>
    <source>
        <strain evidence="6">CCMP2712</strain>
    </source>
</reference>
<dbReference type="Gene3D" id="2.30.42.10">
    <property type="match status" value="1"/>
</dbReference>
<evidence type="ECO:0000256" key="1">
    <source>
        <dbReference type="SAM" id="Coils"/>
    </source>
</evidence>
<evidence type="ECO:0000313" key="5">
    <source>
        <dbReference type="EnsemblProtists" id="EKX54215"/>
    </source>
</evidence>
<reference evidence="4 6" key="1">
    <citation type="journal article" date="2012" name="Nature">
        <title>Algal genomes reveal evolutionary mosaicism and the fate of nucleomorphs.</title>
        <authorList>
            <consortium name="DOE Joint Genome Institute"/>
            <person name="Curtis B.A."/>
            <person name="Tanifuji G."/>
            <person name="Burki F."/>
            <person name="Gruber A."/>
            <person name="Irimia M."/>
            <person name="Maruyama S."/>
            <person name="Arias M.C."/>
            <person name="Ball S.G."/>
            <person name="Gile G.H."/>
            <person name="Hirakawa Y."/>
            <person name="Hopkins J.F."/>
            <person name="Kuo A."/>
            <person name="Rensing S.A."/>
            <person name="Schmutz J."/>
            <person name="Symeonidi A."/>
            <person name="Elias M."/>
            <person name="Eveleigh R.J."/>
            <person name="Herman E.K."/>
            <person name="Klute M.J."/>
            <person name="Nakayama T."/>
            <person name="Obornik M."/>
            <person name="Reyes-Prieto A."/>
            <person name="Armbrust E.V."/>
            <person name="Aves S.J."/>
            <person name="Beiko R.G."/>
            <person name="Coutinho P."/>
            <person name="Dacks J.B."/>
            <person name="Durnford D.G."/>
            <person name="Fast N.M."/>
            <person name="Green B.R."/>
            <person name="Grisdale C.J."/>
            <person name="Hempel F."/>
            <person name="Henrissat B."/>
            <person name="Hoppner M.P."/>
            <person name="Ishida K."/>
            <person name="Kim E."/>
            <person name="Koreny L."/>
            <person name="Kroth P.G."/>
            <person name="Liu Y."/>
            <person name="Malik S.B."/>
            <person name="Maier U.G."/>
            <person name="McRose D."/>
            <person name="Mock T."/>
            <person name="Neilson J.A."/>
            <person name="Onodera N.T."/>
            <person name="Poole A.M."/>
            <person name="Pritham E.J."/>
            <person name="Richards T.A."/>
            <person name="Rocap G."/>
            <person name="Roy S.W."/>
            <person name="Sarai C."/>
            <person name="Schaack S."/>
            <person name="Shirato S."/>
            <person name="Slamovits C.H."/>
            <person name="Spencer D.F."/>
            <person name="Suzuki S."/>
            <person name="Worden A.Z."/>
            <person name="Zauner S."/>
            <person name="Barry K."/>
            <person name="Bell C."/>
            <person name="Bharti A.K."/>
            <person name="Crow J.A."/>
            <person name="Grimwood J."/>
            <person name="Kramer R."/>
            <person name="Lindquist E."/>
            <person name="Lucas S."/>
            <person name="Salamov A."/>
            <person name="McFadden G.I."/>
            <person name="Lane C.E."/>
            <person name="Keeling P.J."/>
            <person name="Gray M.W."/>
            <person name="Grigoriev I.V."/>
            <person name="Archibald J.M."/>
        </authorList>
    </citation>
    <scope>NUCLEOTIDE SEQUENCE</scope>
    <source>
        <strain evidence="4 6">CCMP2712</strain>
    </source>
</reference>
<name>L1K184_GUITC</name>
<dbReference type="EMBL" id="JH992968">
    <property type="protein sequence ID" value="EKX54215.1"/>
    <property type="molecule type" value="Genomic_DNA"/>
</dbReference>
<dbReference type="InterPro" id="IPR036034">
    <property type="entry name" value="PDZ_sf"/>
</dbReference>
<dbReference type="EnsemblProtists" id="EKX54215">
    <property type="protein sequence ID" value="EKX54215"/>
    <property type="gene ID" value="GUITHDRAFT_160841"/>
</dbReference>
<feature type="coiled-coil region" evidence="1">
    <location>
        <begin position="150"/>
        <end position="219"/>
    </location>
</feature>
<proteinExistence type="predicted"/>
<feature type="domain" description="PDZ" evidence="3">
    <location>
        <begin position="33"/>
        <end position="100"/>
    </location>
</feature>
<dbReference type="HOGENOM" id="CLU_328312_0_0_1"/>
<dbReference type="STRING" id="905079.L1K184"/>
<dbReference type="SMART" id="SM00228">
    <property type="entry name" value="PDZ"/>
    <property type="match status" value="1"/>
</dbReference>
<sequence>MSDPISQLGSWFGQERNQSFGELPSRRSSAQTVAKVPEKDKTECFGVGLAFEIGRDSSLFVSQLDPSCSAARSGVIQVHDEILKIDGELVEKQSLNLLKSRVLGRQGSFVNMTFRRLTDRGLFVFEVELMRGAAEFIEIVSQCKLMTKENKKLVAQIRESELTAESHRENMMTMLKDLQKFEEITAQYQALQRRAEGENERLSKEVAQLRQLLADRGEQGDQDLKQREEVEARLLAERKELELFYQGREEELKREVQSLQAVIRDMQAARERSQQEQQQLLQHEQEHRGLTAELEELRTANNNLTARVVKMNEEMTSKRLQGAAREEHMLDQIRQAERESSSLRKEIEGVKTQLELTRLELKEKELEVARMNSGSQEEMKTLAAKHDKSLSKIVKLEEEIWSKKSELQAFEQRIRLLTEKTETVGSERDEWRRRFTNMEEKNKHLMIELEATKSEAKRTVAEVVKEKDIHISSLEEEVETLRADKDRIKVLSSRTRQELFQQRERTESLEEEVRRLGDLMQEEQEGKKKLSQEISLLVRQLDELRDRSSSMMVDESRSQLAAMQEELARERQSRQEAEERLLTALLEREEVVESKDQVKVELTSNKQLVEALHGVGELQVKLSEDIAIFLDSLDLAHQPSWSPLEEEQKKPSWSLWSSDHSASVLELLGKQEASMLVLSSSLGQADSSCERLAQLTRQLHESFESQGSLRSTARVRQEEETAGEERGGEEPSSSPMDSLNHVGEGGEENGTDVGGVAVEESSGARDSQVGRFLVNGFKVKEDDQLKPVVEILRSVPKRGCLWKGVRKSSKLNFSEGESNCVYLLPEQEEDEGTCAPVSSWRTSLDVEEELEVAEEELDQLVRENTRVNAGSSYSFC</sequence>